<dbReference type="EMBL" id="BAAASR010000018">
    <property type="protein sequence ID" value="GAA2497335.1"/>
    <property type="molecule type" value="Genomic_DNA"/>
</dbReference>
<gene>
    <name evidence="1" type="ORF">GCM10010393_31750</name>
</gene>
<dbReference type="Proteomes" id="UP001499942">
    <property type="component" value="Unassembled WGS sequence"/>
</dbReference>
<proteinExistence type="predicted"/>
<organism evidence="1 2">
    <name type="scientific">Streptomyces gobitricini</name>
    <dbReference type="NCBI Taxonomy" id="68211"/>
    <lineage>
        <taxon>Bacteria</taxon>
        <taxon>Bacillati</taxon>
        <taxon>Actinomycetota</taxon>
        <taxon>Actinomycetes</taxon>
        <taxon>Kitasatosporales</taxon>
        <taxon>Streptomycetaceae</taxon>
        <taxon>Streptomyces</taxon>
    </lineage>
</organism>
<reference evidence="1 2" key="1">
    <citation type="journal article" date="2019" name="Int. J. Syst. Evol. Microbiol.">
        <title>The Global Catalogue of Microorganisms (GCM) 10K type strain sequencing project: providing services to taxonomists for standard genome sequencing and annotation.</title>
        <authorList>
            <consortium name="The Broad Institute Genomics Platform"/>
            <consortium name="The Broad Institute Genome Sequencing Center for Infectious Disease"/>
            <person name="Wu L."/>
            <person name="Ma J."/>
        </authorList>
    </citation>
    <scope>NUCLEOTIDE SEQUENCE [LARGE SCALE GENOMIC DNA]</scope>
    <source>
        <strain evidence="1 2">JCM 5062</strain>
    </source>
</reference>
<protein>
    <submittedName>
        <fullName evidence="1">Uncharacterized protein</fullName>
    </submittedName>
</protein>
<evidence type="ECO:0000313" key="2">
    <source>
        <dbReference type="Proteomes" id="UP001499942"/>
    </source>
</evidence>
<accession>A0ABN3M8D9</accession>
<name>A0ABN3M8D9_9ACTN</name>
<sequence length="68" mass="7192">MNVEIAQHIRDTAARLGDGVPYAPKVLAGRLADEPDMGRPSDPPGLLTVTVDGDLFEDCPTLTVGCSR</sequence>
<comment type="caution">
    <text evidence="1">The sequence shown here is derived from an EMBL/GenBank/DDBJ whole genome shotgun (WGS) entry which is preliminary data.</text>
</comment>
<evidence type="ECO:0000313" key="1">
    <source>
        <dbReference type="EMBL" id="GAA2497335.1"/>
    </source>
</evidence>
<dbReference type="RefSeq" id="WP_344361424.1">
    <property type="nucleotide sequence ID" value="NZ_BAAASR010000018.1"/>
</dbReference>
<keyword evidence="2" id="KW-1185">Reference proteome</keyword>